<dbReference type="GO" id="GO:0005634">
    <property type="term" value="C:nucleus"/>
    <property type="evidence" value="ECO:0007669"/>
    <property type="project" value="UniProtKB-SubCell"/>
</dbReference>
<evidence type="ECO:0000256" key="4">
    <source>
        <dbReference type="SAM" id="SignalP"/>
    </source>
</evidence>
<sequence length="496" mass="55692">MVCAAQTMCWHCHLCVPVLFSLLSLHHPMNHQVEEESFYRSLDEETIDVDCLLLEPRSDQVSVSGVWCYGEDSLAKCIKTENPTYNLGGRDSNINMEGVDTTILNAFDVFPHEVGVENLLTTNSSSCDNNTLDIGFDHGAFIGYVSNEALRLRSSQFPMENSFGIQNSLSENISGSECQNYLLSNGVFGTTTYPSVSKSLDRFDDFSNSFFDQETNQDLLPPHFSQNGLELTPSFQDGHTSTSSVEDHGGVGAVTHKRSRKPTKRYIDESSFESLQNAKKRREASSGSKAKLSGVRHVKSQNEVKPKEKKPSTEISFDKAIQVPFISHVPTEHQERNSPAKVENRIENYTSEPEDDSETMLKCMKSGNQRKHHRAWTISEVKKLLDGVAHFGVGKWTHIKKSLFSSSVHRTPVDLKDKWRNLLKASHALTGSKIEDDNKRNQSWRPLPTSILCRVRELASIYPYPQESISKISKSKLQLAQHISSPARVKSNKVLV</sequence>
<dbReference type="CDD" id="cd11660">
    <property type="entry name" value="SANT_TRF"/>
    <property type="match status" value="1"/>
</dbReference>
<dbReference type="PROSITE" id="PS50090">
    <property type="entry name" value="MYB_LIKE"/>
    <property type="match status" value="1"/>
</dbReference>
<dbReference type="SUPFAM" id="SSF46689">
    <property type="entry name" value="Homeodomain-like"/>
    <property type="match status" value="1"/>
</dbReference>
<dbReference type="PROSITE" id="PS51294">
    <property type="entry name" value="HTH_MYB"/>
    <property type="match status" value="1"/>
</dbReference>
<dbReference type="Gene3D" id="1.10.246.220">
    <property type="match status" value="1"/>
</dbReference>
<evidence type="ECO:0000256" key="1">
    <source>
        <dbReference type="ARBA" id="ARBA00004123"/>
    </source>
</evidence>
<organism evidence="7 8">
    <name type="scientific">Tagetes erecta</name>
    <name type="common">African marigold</name>
    <dbReference type="NCBI Taxonomy" id="13708"/>
    <lineage>
        <taxon>Eukaryota</taxon>
        <taxon>Viridiplantae</taxon>
        <taxon>Streptophyta</taxon>
        <taxon>Embryophyta</taxon>
        <taxon>Tracheophyta</taxon>
        <taxon>Spermatophyta</taxon>
        <taxon>Magnoliopsida</taxon>
        <taxon>eudicotyledons</taxon>
        <taxon>Gunneridae</taxon>
        <taxon>Pentapetalae</taxon>
        <taxon>asterids</taxon>
        <taxon>campanulids</taxon>
        <taxon>Asterales</taxon>
        <taxon>Asteraceae</taxon>
        <taxon>Asteroideae</taxon>
        <taxon>Heliantheae alliance</taxon>
        <taxon>Tageteae</taxon>
        <taxon>Tagetes</taxon>
    </lineage>
</organism>
<feature type="compositionally biased region" description="Basic residues" evidence="3">
    <location>
        <begin position="255"/>
        <end position="264"/>
    </location>
</feature>
<evidence type="ECO:0000313" key="7">
    <source>
        <dbReference type="EMBL" id="KAK1411821.1"/>
    </source>
</evidence>
<feature type="domain" description="Myb-like" evidence="5">
    <location>
        <begin position="368"/>
        <end position="423"/>
    </location>
</feature>
<dbReference type="PANTHER" id="PTHR47122">
    <property type="entry name" value="MYB-LIKE DNA-BINDING DOMAIN CONTAINING PROTEIN, EXPRESSED"/>
    <property type="match status" value="1"/>
</dbReference>
<comment type="subcellular location">
    <subcellularLocation>
        <location evidence="1">Nucleus</location>
    </subcellularLocation>
</comment>
<keyword evidence="8" id="KW-1185">Reference proteome</keyword>
<evidence type="ECO:0000259" key="5">
    <source>
        <dbReference type="PROSITE" id="PS50090"/>
    </source>
</evidence>
<feature type="signal peptide" evidence="4">
    <location>
        <begin position="1"/>
        <end position="28"/>
    </location>
</feature>
<evidence type="ECO:0000313" key="8">
    <source>
        <dbReference type="Proteomes" id="UP001229421"/>
    </source>
</evidence>
<dbReference type="Pfam" id="PF00249">
    <property type="entry name" value="Myb_DNA-binding"/>
    <property type="match status" value="1"/>
</dbReference>
<proteinExistence type="predicted"/>
<dbReference type="InterPro" id="IPR009057">
    <property type="entry name" value="Homeodomain-like_sf"/>
</dbReference>
<reference evidence="7" key="1">
    <citation type="journal article" date="2023" name="bioRxiv">
        <title>Improved chromosome-level genome assembly for marigold (Tagetes erecta).</title>
        <authorList>
            <person name="Jiang F."/>
            <person name="Yuan L."/>
            <person name="Wang S."/>
            <person name="Wang H."/>
            <person name="Xu D."/>
            <person name="Wang A."/>
            <person name="Fan W."/>
        </authorList>
    </citation>
    <scope>NUCLEOTIDE SEQUENCE</scope>
    <source>
        <strain evidence="7">WSJ</strain>
        <tissue evidence="7">Leaf</tissue>
    </source>
</reference>
<keyword evidence="2" id="KW-0539">Nucleus</keyword>
<dbReference type="SMART" id="SM00717">
    <property type="entry name" value="SANT"/>
    <property type="match status" value="1"/>
</dbReference>
<dbReference type="AlphaFoldDB" id="A0AAD8K000"/>
<dbReference type="InterPro" id="IPR001005">
    <property type="entry name" value="SANT/Myb"/>
</dbReference>
<dbReference type="InterPro" id="IPR017930">
    <property type="entry name" value="Myb_dom"/>
</dbReference>
<accession>A0AAD8K000</accession>
<feature type="region of interest" description="Disordered" evidence="3">
    <location>
        <begin position="225"/>
        <end position="313"/>
    </location>
</feature>
<feature type="chain" id="PRO_5042109648" evidence="4">
    <location>
        <begin position="29"/>
        <end position="496"/>
    </location>
</feature>
<feature type="domain" description="HTH myb-type" evidence="6">
    <location>
        <begin position="368"/>
        <end position="427"/>
    </location>
</feature>
<feature type="compositionally biased region" description="Basic and acidic residues" evidence="3">
    <location>
        <begin position="300"/>
        <end position="312"/>
    </location>
</feature>
<feature type="compositionally biased region" description="Polar residues" evidence="3">
    <location>
        <begin position="225"/>
        <end position="244"/>
    </location>
</feature>
<name>A0AAD8K000_TARER</name>
<dbReference type="Proteomes" id="UP001229421">
    <property type="component" value="Unassembled WGS sequence"/>
</dbReference>
<comment type="caution">
    <text evidence="7">The sequence shown here is derived from an EMBL/GenBank/DDBJ whole genome shotgun (WGS) entry which is preliminary data.</text>
</comment>
<dbReference type="PANTHER" id="PTHR47122:SF13">
    <property type="entry name" value="HOMEODOMAIN-LIKE PROTEIN-RELATED"/>
    <property type="match status" value="1"/>
</dbReference>
<dbReference type="EMBL" id="JAUHHV010000009">
    <property type="protein sequence ID" value="KAK1411821.1"/>
    <property type="molecule type" value="Genomic_DNA"/>
</dbReference>
<gene>
    <name evidence="7" type="ORF">QVD17_32601</name>
</gene>
<evidence type="ECO:0000256" key="3">
    <source>
        <dbReference type="SAM" id="MobiDB-lite"/>
    </source>
</evidence>
<keyword evidence="4" id="KW-0732">Signal</keyword>
<evidence type="ECO:0000256" key="2">
    <source>
        <dbReference type="ARBA" id="ARBA00023242"/>
    </source>
</evidence>
<protein>
    <submittedName>
        <fullName evidence="7">Uncharacterized protein</fullName>
    </submittedName>
</protein>
<evidence type="ECO:0000259" key="6">
    <source>
        <dbReference type="PROSITE" id="PS51294"/>
    </source>
</evidence>